<dbReference type="SUPFAM" id="SSF50044">
    <property type="entry name" value="SH3-domain"/>
    <property type="match status" value="2"/>
</dbReference>
<dbReference type="InterPro" id="IPR036028">
    <property type="entry name" value="SH3-like_dom_sf"/>
</dbReference>
<proteinExistence type="predicted"/>
<evidence type="ECO:0000259" key="2">
    <source>
        <dbReference type="PROSITE" id="PS50002"/>
    </source>
</evidence>
<dbReference type="Gene3D" id="2.30.30.40">
    <property type="entry name" value="SH3 Domains"/>
    <property type="match status" value="1"/>
</dbReference>
<dbReference type="Proteomes" id="UP000044098">
    <property type="component" value="Unassembled WGS sequence"/>
</dbReference>
<evidence type="ECO:0000313" key="3">
    <source>
        <dbReference type="EMBL" id="CUI76565.1"/>
    </source>
</evidence>
<evidence type="ECO:0000256" key="1">
    <source>
        <dbReference type="ARBA" id="ARBA00022443"/>
    </source>
</evidence>
<name>A0AAD2IXH1_ACHAE</name>
<dbReference type="PROSITE" id="PS50002">
    <property type="entry name" value="SH3"/>
    <property type="match status" value="1"/>
</dbReference>
<evidence type="ECO:0000313" key="4">
    <source>
        <dbReference type="Proteomes" id="UP000044098"/>
    </source>
</evidence>
<dbReference type="AlphaFoldDB" id="A0AAD2IXH1"/>
<dbReference type="EMBL" id="CYTK01000002">
    <property type="protein sequence ID" value="CUI76565.1"/>
    <property type="molecule type" value="Genomic_DNA"/>
</dbReference>
<dbReference type="PIRSF" id="PIRSF034961">
    <property type="entry name" value="UCP034961_SH3_2"/>
    <property type="match status" value="1"/>
</dbReference>
<feature type="domain" description="SH3" evidence="2">
    <location>
        <begin position="4"/>
        <end position="69"/>
    </location>
</feature>
<keyword evidence="1" id="KW-0728">SH3 domain</keyword>
<reference evidence="3 4" key="1">
    <citation type="submission" date="2015-09" db="EMBL/GenBank/DDBJ databases">
        <authorList>
            <consortium name="Pathogen Informatics"/>
        </authorList>
    </citation>
    <scope>NUCLEOTIDE SEQUENCE [LARGE SCALE GENOMIC DNA]</scope>
    <source>
        <strain evidence="3 4">2789STDY5608625</strain>
    </source>
</reference>
<dbReference type="InterPro" id="IPR014593">
    <property type="entry name" value="UCP034961_SH3_2"/>
</dbReference>
<protein>
    <submittedName>
        <fullName evidence="3">Variant SH3 domain</fullName>
    </submittedName>
</protein>
<dbReference type="InterPro" id="IPR001452">
    <property type="entry name" value="SH3_domain"/>
</dbReference>
<accession>A0AAD2IXH1</accession>
<dbReference type="RefSeq" id="WP_233564515.1">
    <property type="nucleotide sequence ID" value="NZ_CYTK01000002.1"/>
</dbReference>
<sequence length="130" mass="14626">MPMNPDRRYLVIQAHASEFPEPMLVRKGDRVTVGERYDGPEGWPDWYLCTPAGQQAGFVPAQFLDRHADGSATMLEDFTNKELDVAQGELLRGERELNGWVWAVRLVDGEAGWVPLENLRVCNQDAQAQG</sequence>
<organism evidence="3 4">
    <name type="scientific">Achromobacter aegrifaciens</name>
    <dbReference type="NCBI Taxonomy" id="1287736"/>
    <lineage>
        <taxon>Bacteria</taxon>
        <taxon>Pseudomonadati</taxon>
        <taxon>Pseudomonadota</taxon>
        <taxon>Betaproteobacteria</taxon>
        <taxon>Burkholderiales</taxon>
        <taxon>Alcaligenaceae</taxon>
        <taxon>Achromobacter</taxon>
    </lineage>
</organism>
<comment type="caution">
    <text evidence="3">The sequence shown here is derived from an EMBL/GenBank/DDBJ whole genome shotgun (WGS) entry which is preliminary data.</text>
</comment>
<gene>
    <name evidence="3" type="ORF">ERS370000_01580</name>
</gene>